<evidence type="ECO:0000313" key="7">
    <source>
        <dbReference type="EMBL" id="MBB5142756.1"/>
    </source>
</evidence>
<comment type="caution">
    <text evidence="7">The sequence shown here is derived from an EMBL/GenBank/DDBJ whole genome shotgun (WGS) entry which is preliminary data.</text>
</comment>
<dbReference type="AlphaFoldDB" id="A0A7W8BZW6"/>
<dbReference type="PRINTS" id="PR01490">
    <property type="entry name" value="RTXTOXIND"/>
</dbReference>
<sequence length="396" mass="43626">MSEALYIEMPARKKGKPRPLWLRLLPLWGLLLIIAGGVLWWLGQGRIVSDRAVLDAMVHVVAPEFSAPVEVFYVKEGDRVLRGQPLLRMDARAYSARIGEAGREAAALRGMAGPPTMEETAARLKAAQDAEQDMVRRLALARNEEDAKLQLRQERVSTHVRLQLQLRSMDNQGGERSVGKNRYAEATQAEVQARRHMEQAKAEFEEASRMRAALEQELGRIRQEMLRFKQMASQQRYAPVAPNAQRSQPVQVDANLYAPVDSRVLRVLGVPGRAAQRGEALILLLPEGASVAENYWVLAYFSGDRTDVIQAGQPCFIELEGGLSLRGAVNDVLAPQPLPANPQTAQGTKYTEGAAAPAVYTPVRVSIIPGDNPLPVPGSAVRCVVLTRNVWGFYGL</sequence>
<keyword evidence="2 6" id="KW-0812">Transmembrane</keyword>
<name>A0A7W8BZW6_9BACT</name>
<dbReference type="PANTHER" id="PTHR30386:SF26">
    <property type="entry name" value="TRANSPORT PROTEIN COMB"/>
    <property type="match status" value="1"/>
</dbReference>
<keyword evidence="5" id="KW-0175">Coiled coil</keyword>
<dbReference type="RefSeq" id="WP_183718131.1">
    <property type="nucleotide sequence ID" value="NZ_JACHGO010000002.1"/>
</dbReference>
<proteinExistence type="predicted"/>
<keyword evidence="3 6" id="KW-1133">Transmembrane helix</keyword>
<evidence type="ECO:0000256" key="2">
    <source>
        <dbReference type="ARBA" id="ARBA00022692"/>
    </source>
</evidence>
<dbReference type="Proteomes" id="UP000539075">
    <property type="component" value="Unassembled WGS sequence"/>
</dbReference>
<feature type="coiled-coil region" evidence="5">
    <location>
        <begin position="183"/>
        <end position="231"/>
    </location>
</feature>
<evidence type="ECO:0000313" key="8">
    <source>
        <dbReference type="Proteomes" id="UP000539075"/>
    </source>
</evidence>
<evidence type="ECO:0000256" key="6">
    <source>
        <dbReference type="SAM" id="Phobius"/>
    </source>
</evidence>
<evidence type="ECO:0000256" key="3">
    <source>
        <dbReference type="ARBA" id="ARBA00022989"/>
    </source>
</evidence>
<evidence type="ECO:0000256" key="1">
    <source>
        <dbReference type="ARBA" id="ARBA00004167"/>
    </source>
</evidence>
<protein>
    <submittedName>
        <fullName evidence="7">Membrane fusion protein (Multidrug efflux system)</fullName>
    </submittedName>
</protein>
<comment type="subcellular location">
    <subcellularLocation>
        <location evidence="1">Membrane</location>
        <topology evidence="1">Single-pass membrane protein</topology>
    </subcellularLocation>
</comment>
<organism evidence="7 8">
    <name type="scientific">Desulfovibrio intestinalis</name>
    <dbReference type="NCBI Taxonomy" id="58621"/>
    <lineage>
        <taxon>Bacteria</taxon>
        <taxon>Pseudomonadati</taxon>
        <taxon>Thermodesulfobacteriota</taxon>
        <taxon>Desulfovibrionia</taxon>
        <taxon>Desulfovibrionales</taxon>
        <taxon>Desulfovibrionaceae</taxon>
        <taxon>Desulfovibrio</taxon>
    </lineage>
</organism>
<dbReference type="GO" id="GO:0016020">
    <property type="term" value="C:membrane"/>
    <property type="evidence" value="ECO:0007669"/>
    <property type="project" value="UniProtKB-SubCell"/>
</dbReference>
<evidence type="ECO:0000256" key="5">
    <source>
        <dbReference type="SAM" id="Coils"/>
    </source>
</evidence>
<dbReference type="Gene3D" id="2.40.50.100">
    <property type="match status" value="1"/>
</dbReference>
<dbReference type="EMBL" id="JACHGO010000002">
    <property type="protein sequence ID" value="MBB5142756.1"/>
    <property type="molecule type" value="Genomic_DNA"/>
</dbReference>
<evidence type="ECO:0000256" key="4">
    <source>
        <dbReference type="ARBA" id="ARBA00023136"/>
    </source>
</evidence>
<feature type="transmembrane region" description="Helical" evidence="6">
    <location>
        <begin position="20"/>
        <end position="42"/>
    </location>
</feature>
<keyword evidence="4 6" id="KW-0472">Membrane</keyword>
<reference evidence="7 8" key="1">
    <citation type="submission" date="2020-08" db="EMBL/GenBank/DDBJ databases">
        <title>Genomic Encyclopedia of Type Strains, Phase IV (KMG-IV): sequencing the most valuable type-strain genomes for metagenomic binning, comparative biology and taxonomic classification.</title>
        <authorList>
            <person name="Goeker M."/>
        </authorList>
    </citation>
    <scope>NUCLEOTIDE SEQUENCE [LARGE SCALE GENOMIC DNA]</scope>
    <source>
        <strain evidence="7 8">DSM 11275</strain>
    </source>
</reference>
<accession>A0A7W8BZW6</accession>
<dbReference type="PANTHER" id="PTHR30386">
    <property type="entry name" value="MEMBRANE FUSION SUBUNIT OF EMRAB-TOLC MULTIDRUG EFFLUX PUMP"/>
    <property type="match status" value="1"/>
</dbReference>
<gene>
    <name evidence="7" type="ORF">HNQ38_000835</name>
</gene>
<dbReference type="InterPro" id="IPR050739">
    <property type="entry name" value="MFP"/>
</dbReference>
<keyword evidence="8" id="KW-1185">Reference proteome</keyword>